<keyword evidence="1" id="KW-1133">Transmembrane helix</keyword>
<keyword evidence="1" id="KW-0812">Transmembrane</keyword>
<evidence type="ECO:0000313" key="2">
    <source>
        <dbReference type="EMBL" id="DBA14271.1"/>
    </source>
</evidence>
<keyword evidence="3" id="KW-1185">Reference proteome</keyword>
<reference evidence="2" key="1">
    <citation type="thesis" date="2020" institute="ProQuest LLC" country="789 East Eisenhower Parkway, Ann Arbor, MI, USA">
        <title>Comparative Genomics and Chromosome Evolution.</title>
        <authorList>
            <person name="Mudd A.B."/>
        </authorList>
    </citation>
    <scope>NUCLEOTIDE SEQUENCE</scope>
    <source>
        <strain evidence="2">1538</strain>
        <tissue evidence="2">Blood</tissue>
    </source>
</reference>
<name>A0AAV2ZR62_PYXAD</name>
<dbReference type="Proteomes" id="UP001181693">
    <property type="component" value="Unassembled WGS sequence"/>
</dbReference>
<keyword evidence="1" id="KW-0472">Membrane</keyword>
<evidence type="ECO:0000256" key="1">
    <source>
        <dbReference type="SAM" id="Phobius"/>
    </source>
</evidence>
<sequence>MGEISNVCRTPEAQIKNVMVAIAIVLEMIYMTASPNCCHHNLWLHSPVGGISTGLSFFFFYSIRKCKSIYYSRKSDRFL</sequence>
<protein>
    <submittedName>
        <fullName evidence="2">Uncharacterized protein</fullName>
    </submittedName>
</protein>
<evidence type="ECO:0000313" key="3">
    <source>
        <dbReference type="Proteomes" id="UP001181693"/>
    </source>
</evidence>
<dbReference type="AlphaFoldDB" id="A0AAV2ZR62"/>
<feature type="transmembrane region" description="Helical" evidence="1">
    <location>
        <begin position="42"/>
        <end position="63"/>
    </location>
</feature>
<gene>
    <name evidence="2" type="ORF">GDO54_005265</name>
</gene>
<proteinExistence type="predicted"/>
<dbReference type="EMBL" id="DYDO01000013">
    <property type="protein sequence ID" value="DBA14271.1"/>
    <property type="molecule type" value="Genomic_DNA"/>
</dbReference>
<accession>A0AAV2ZR62</accession>
<organism evidence="2 3">
    <name type="scientific">Pyxicephalus adspersus</name>
    <name type="common">African bullfrog</name>
    <dbReference type="NCBI Taxonomy" id="30357"/>
    <lineage>
        <taxon>Eukaryota</taxon>
        <taxon>Metazoa</taxon>
        <taxon>Chordata</taxon>
        <taxon>Craniata</taxon>
        <taxon>Vertebrata</taxon>
        <taxon>Euteleostomi</taxon>
        <taxon>Amphibia</taxon>
        <taxon>Batrachia</taxon>
        <taxon>Anura</taxon>
        <taxon>Neobatrachia</taxon>
        <taxon>Ranoidea</taxon>
        <taxon>Pyxicephalidae</taxon>
        <taxon>Pyxicephalinae</taxon>
        <taxon>Pyxicephalus</taxon>
    </lineage>
</organism>
<feature type="transmembrane region" description="Helical" evidence="1">
    <location>
        <begin position="18"/>
        <end position="36"/>
    </location>
</feature>
<comment type="caution">
    <text evidence="2">The sequence shown here is derived from an EMBL/GenBank/DDBJ whole genome shotgun (WGS) entry which is preliminary data.</text>
</comment>